<dbReference type="InterPro" id="IPR058920">
    <property type="entry name" value="PAP-OAS1-bd-rel"/>
</dbReference>
<dbReference type="Pfam" id="PF26180">
    <property type="entry name" value="PAP-OAS1"/>
    <property type="match status" value="1"/>
</dbReference>
<dbReference type="PANTHER" id="PTHR45979:SF6">
    <property type="entry name" value="NUCLEOTIDYLTRANSFERASE DOMAIN PROTEIN"/>
    <property type="match status" value="1"/>
</dbReference>
<protein>
    <submittedName>
        <fullName evidence="4">Uncharacterized protein</fullName>
    </submittedName>
</protein>
<evidence type="ECO:0000259" key="2">
    <source>
        <dbReference type="Pfam" id="PF22600"/>
    </source>
</evidence>
<dbReference type="EMBL" id="CM007366">
    <property type="protein sequence ID" value="OIW10063.1"/>
    <property type="molecule type" value="Genomic_DNA"/>
</dbReference>
<dbReference type="Gene3D" id="1.10.1410.10">
    <property type="match status" value="1"/>
</dbReference>
<dbReference type="Gramene" id="OIW10063">
    <property type="protein sequence ID" value="OIW10063"/>
    <property type="gene ID" value="TanjilG_32803"/>
</dbReference>
<reference evidence="4 5" key="1">
    <citation type="journal article" date="2017" name="Plant Biotechnol. J.">
        <title>A comprehensive draft genome sequence for lupin (Lupinus angustifolius), an emerging health food: insights into plant-microbe interactions and legume evolution.</title>
        <authorList>
            <person name="Hane J.K."/>
            <person name="Ming Y."/>
            <person name="Kamphuis L.G."/>
            <person name="Nelson M.N."/>
            <person name="Garg G."/>
            <person name="Atkins C.A."/>
            <person name="Bayer P.E."/>
            <person name="Bravo A."/>
            <person name="Bringans S."/>
            <person name="Cannon S."/>
            <person name="Edwards D."/>
            <person name="Foley R."/>
            <person name="Gao L.L."/>
            <person name="Harrison M.J."/>
            <person name="Huang W."/>
            <person name="Hurgobin B."/>
            <person name="Li S."/>
            <person name="Liu C.W."/>
            <person name="McGrath A."/>
            <person name="Morahan G."/>
            <person name="Murray J."/>
            <person name="Weller J."/>
            <person name="Jian J."/>
            <person name="Singh K.B."/>
        </authorList>
    </citation>
    <scope>NUCLEOTIDE SEQUENCE [LARGE SCALE GENOMIC DNA]</scope>
    <source>
        <strain evidence="5">cv. Tanjil</strain>
        <tissue evidence="4">Whole plant</tissue>
    </source>
</reference>
<dbReference type="PANTHER" id="PTHR45979">
    <property type="entry name" value="PAP/OAS1 SUBSTRATE-BINDING DOMAIN SUPERFAMILY"/>
    <property type="match status" value="1"/>
</dbReference>
<dbReference type="KEGG" id="lang:109349758"/>
<dbReference type="AlphaFoldDB" id="A0A4P1RFS7"/>
<dbReference type="Proteomes" id="UP000188354">
    <property type="component" value="Chromosome LG06"/>
</dbReference>
<dbReference type="SUPFAM" id="SSF81631">
    <property type="entry name" value="PAP/OAS1 substrate-binding domain"/>
    <property type="match status" value="1"/>
</dbReference>
<proteinExistence type="predicted"/>
<dbReference type="InterPro" id="IPR043519">
    <property type="entry name" value="NT_sf"/>
</dbReference>
<dbReference type="InterPro" id="IPR054708">
    <property type="entry name" value="MTPAP-like_central"/>
</dbReference>
<dbReference type="STRING" id="3871.A0A4P1RFS7"/>
<gene>
    <name evidence="4" type="ORF">TanjilG_32803</name>
</gene>
<dbReference type="Pfam" id="PF22600">
    <property type="entry name" value="MTPAP-like_central"/>
    <property type="match status" value="1"/>
</dbReference>
<evidence type="ECO:0000313" key="5">
    <source>
        <dbReference type="Proteomes" id="UP000188354"/>
    </source>
</evidence>
<feature type="domain" description="Poly(A) RNA polymerase mitochondrial-like central palm" evidence="2">
    <location>
        <begin position="38"/>
        <end position="154"/>
    </location>
</feature>
<dbReference type="CDD" id="cd05402">
    <property type="entry name" value="NT_PAP_TUTase"/>
    <property type="match status" value="1"/>
</dbReference>
<keyword evidence="5" id="KW-1185">Reference proteome</keyword>
<evidence type="ECO:0000259" key="3">
    <source>
        <dbReference type="Pfam" id="PF26180"/>
    </source>
</evidence>
<feature type="compositionally biased region" description="Basic and acidic residues" evidence="1">
    <location>
        <begin position="497"/>
        <end position="513"/>
    </location>
</feature>
<dbReference type="InterPro" id="IPR058921">
    <property type="entry name" value="PAP/OAS1-rel"/>
</dbReference>
<feature type="compositionally biased region" description="Basic and acidic residues" evidence="1">
    <location>
        <begin position="630"/>
        <end position="649"/>
    </location>
</feature>
<evidence type="ECO:0000256" key="1">
    <source>
        <dbReference type="SAM" id="MobiDB-lite"/>
    </source>
</evidence>
<dbReference type="SUPFAM" id="SSF81301">
    <property type="entry name" value="Nucleotidyltransferase"/>
    <property type="match status" value="1"/>
</dbReference>
<feature type="region of interest" description="Disordered" evidence="1">
    <location>
        <begin position="459"/>
        <end position="515"/>
    </location>
</feature>
<dbReference type="Gene3D" id="3.30.460.10">
    <property type="entry name" value="Beta Polymerase, domain 2"/>
    <property type="match status" value="1"/>
</dbReference>
<feature type="region of interest" description="Disordered" evidence="1">
    <location>
        <begin position="611"/>
        <end position="649"/>
    </location>
</feature>
<sequence>MDLNSSEFAVMDDTKENLSPFPSKPLSIDAELWETAEERVQEILNVIQPNVVSESIRKEIIDYVQWLIRSYIGAEVLPFGSVPLKTYLPDGDIDFTVLSHENSDQDLAQSVCNILQSEKVKDIKHIHAQVQIVKCTVKNIAVDISFNQMSGLYALRFFEQVDEMVGRDHLLKRSIILIKAWLYYEGRMLGSHNGLLSTYAVEILVLYIINRFHKSLFGPLEVLYLFLDYYSKFEWETNYVSVDGPKPLSSLPEIVERAECDCDELLLSKEFLSSYRDIASKTTTRGFPPKYLNIMDPLRSDNNLGRSVNIGSLRRIKLALGYGARKLKDIFELPGERMGAAIEVFFKSTLDRNGKGERPDVAVPVPAFGIGKSLESDLNGDCDSYFGDLQNVQAYHVYAMPLTAHTSSSPSSPSQVDVKALSSTQQNWNMFYPMSTNVYVPGQTPYYPNVLSRGTGTYIPDMSHNSYRDTHSKVTIRPRKSPPANHNVLPKSPRKKQQVEVHSETETEGKPRSPFELVNEEFPLLPTIRKTSSSEPQESVHFTKEANIEPPEKEFPLLRRIHKISTPQGEESVNLTEQARNSSPSLLNIEFGTFCMAQSLTKLSLTTKDKFEDSGVSSSGGTMLAVPRVAMDRKEQSSESDKEGWIDSI</sequence>
<name>A0A4P1RFS7_LUPAN</name>
<accession>A0A4P1RFS7</accession>
<organism evidence="4 5">
    <name type="scientific">Lupinus angustifolius</name>
    <name type="common">Narrow-leaved blue lupine</name>
    <dbReference type="NCBI Taxonomy" id="3871"/>
    <lineage>
        <taxon>Eukaryota</taxon>
        <taxon>Viridiplantae</taxon>
        <taxon>Streptophyta</taxon>
        <taxon>Embryophyta</taxon>
        <taxon>Tracheophyta</taxon>
        <taxon>Spermatophyta</taxon>
        <taxon>Magnoliopsida</taxon>
        <taxon>eudicotyledons</taxon>
        <taxon>Gunneridae</taxon>
        <taxon>Pentapetalae</taxon>
        <taxon>rosids</taxon>
        <taxon>fabids</taxon>
        <taxon>Fabales</taxon>
        <taxon>Fabaceae</taxon>
        <taxon>Papilionoideae</taxon>
        <taxon>50 kb inversion clade</taxon>
        <taxon>genistoids sensu lato</taxon>
        <taxon>core genistoids</taxon>
        <taxon>Genisteae</taxon>
        <taxon>Lupinus</taxon>
    </lineage>
</organism>
<evidence type="ECO:0000313" key="4">
    <source>
        <dbReference type="EMBL" id="OIW10063.1"/>
    </source>
</evidence>
<dbReference type="OrthoDB" id="273917at2759"/>
<feature type="domain" description="PAP/OAS1 substrate-binding-related" evidence="3">
    <location>
        <begin position="165"/>
        <end position="350"/>
    </location>
</feature>